<accession>A0A1Z2LD43</accession>
<proteinExistence type="predicted"/>
<name>A0A1Z2LD43_9ACTN</name>
<dbReference type="EMBL" id="CP021744">
    <property type="protein sequence ID" value="ARZ72195.1"/>
    <property type="molecule type" value="Genomic_DNA"/>
</dbReference>
<dbReference type="KEGG" id="salj:SMD11_6619"/>
<organism evidence="1 2">
    <name type="scientific">Streptomyces albireticuli</name>
    <dbReference type="NCBI Taxonomy" id="1940"/>
    <lineage>
        <taxon>Bacteria</taxon>
        <taxon>Bacillati</taxon>
        <taxon>Actinomycetota</taxon>
        <taxon>Actinomycetes</taxon>
        <taxon>Kitasatosporales</taxon>
        <taxon>Streptomycetaceae</taxon>
        <taxon>Streptomyces</taxon>
    </lineage>
</organism>
<evidence type="ECO:0000313" key="1">
    <source>
        <dbReference type="EMBL" id="ARZ72195.1"/>
    </source>
</evidence>
<dbReference type="AlphaFoldDB" id="A0A1Z2LD43"/>
<gene>
    <name evidence="1" type="ORF">SMD11_6619</name>
</gene>
<reference evidence="1 2" key="1">
    <citation type="submission" date="2017-06" db="EMBL/GenBank/DDBJ databases">
        <title>Streptomyces albireticuli Genome sequencing and assembly.</title>
        <authorList>
            <person name="Wang Y."/>
            <person name="Du B."/>
            <person name="Ding Y."/>
            <person name="Liu H."/>
            <person name="Hou Q."/>
            <person name="Liu K."/>
            <person name="Yao L."/>
            <person name="Wang C."/>
        </authorList>
    </citation>
    <scope>NUCLEOTIDE SEQUENCE [LARGE SCALE GENOMIC DNA]</scope>
    <source>
        <strain evidence="1 2">MDJK11</strain>
    </source>
</reference>
<sequence>MADALQVVLDLVPGAAHQILMEFGAVRLFRRLPFPISAA</sequence>
<protein>
    <submittedName>
        <fullName evidence="1">Uncharacterized protein</fullName>
    </submittedName>
</protein>
<evidence type="ECO:0000313" key="2">
    <source>
        <dbReference type="Proteomes" id="UP000195755"/>
    </source>
</evidence>
<dbReference type="Proteomes" id="UP000195755">
    <property type="component" value="Chromosome"/>
</dbReference>